<reference evidence="2 3" key="1">
    <citation type="submission" date="2019-04" db="EMBL/GenBank/DDBJ databases">
        <title>Fungal friends and foes A comparative genomics study of 23 Aspergillus species from section Flavi.</title>
        <authorList>
            <consortium name="DOE Joint Genome Institute"/>
            <person name="Kjaerbolling I."/>
            <person name="Vesth T.C."/>
            <person name="Frisvad J.C."/>
            <person name="Nybo J.L."/>
            <person name="Theobald S."/>
            <person name="Kildgaard S."/>
            <person name="Petersen T.I."/>
            <person name="Kuo A."/>
            <person name="Sato A."/>
            <person name="Lyhne E.K."/>
            <person name="Kogle M.E."/>
            <person name="Wiebenga A."/>
            <person name="Kun R.S."/>
            <person name="Lubbers R.J."/>
            <person name="Makela M.R."/>
            <person name="Barry K."/>
            <person name="Chovatia M."/>
            <person name="Clum A."/>
            <person name="Daum C."/>
            <person name="Haridas S."/>
            <person name="He G."/>
            <person name="LaButti K."/>
            <person name="Lipzen A."/>
            <person name="Mondo S."/>
            <person name="Pangilinan J."/>
            <person name="Riley R."/>
            <person name="Salamov A."/>
            <person name="Simmons B.A."/>
            <person name="Magnuson J.K."/>
            <person name="Henrissat B."/>
            <person name="Mortensen U.H."/>
            <person name="Larsen T.O."/>
            <person name="De vries R.P."/>
            <person name="Grigoriev I.V."/>
            <person name="Machida M."/>
            <person name="Baker S.E."/>
            <person name="Andersen M.R."/>
        </authorList>
    </citation>
    <scope>NUCLEOTIDE SEQUENCE [LARGE SCALE GENOMIC DNA]</scope>
    <source>
        <strain evidence="2 3">CBS 117635</strain>
    </source>
</reference>
<name>A0A5N6JPD4_9EURO</name>
<dbReference type="EMBL" id="ML732764">
    <property type="protein sequence ID" value="KAB8279647.1"/>
    <property type="molecule type" value="Genomic_DNA"/>
</dbReference>
<sequence length="100" mass="11922">MDWEVLEQGLKTGRIGLRKAWRMLDSGRAKEFHCSGGISWRWCDVDEHLGFIYFATLYQIDDGWEESLRYCWLSLLILCILYVFFNIHNMSCCHFVSLYN</sequence>
<dbReference type="Proteomes" id="UP000326289">
    <property type="component" value="Unassembled WGS sequence"/>
</dbReference>
<protein>
    <submittedName>
        <fullName evidence="2">Uncharacterized protein</fullName>
    </submittedName>
</protein>
<evidence type="ECO:0000256" key="1">
    <source>
        <dbReference type="SAM" id="Phobius"/>
    </source>
</evidence>
<evidence type="ECO:0000313" key="3">
    <source>
        <dbReference type="Proteomes" id="UP000326289"/>
    </source>
</evidence>
<keyword evidence="1" id="KW-0812">Transmembrane</keyword>
<organism evidence="2 3">
    <name type="scientific">Aspergillus minisclerotigenes</name>
    <dbReference type="NCBI Taxonomy" id="656917"/>
    <lineage>
        <taxon>Eukaryota</taxon>
        <taxon>Fungi</taxon>
        <taxon>Dikarya</taxon>
        <taxon>Ascomycota</taxon>
        <taxon>Pezizomycotina</taxon>
        <taxon>Eurotiomycetes</taxon>
        <taxon>Eurotiomycetidae</taxon>
        <taxon>Eurotiales</taxon>
        <taxon>Aspergillaceae</taxon>
        <taxon>Aspergillus</taxon>
        <taxon>Aspergillus subgen. Circumdati</taxon>
    </lineage>
</organism>
<dbReference type="AlphaFoldDB" id="A0A5N6JPD4"/>
<evidence type="ECO:0000313" key="2">
    <source>
        <dbReference type="EMBL" id="KAB8279647.1"/>
    </source>
</evidence>
<feature type="transmembrane region" description="Helical" evidence="1">
    <location>
        <begin position="67"/>
        <end position="85"/>
    </location>
</feature>
<keyword evidence="3" id="KW-1185">Reference proteome</keyword>
<keyword evidence="1" id="KW-1133">Transmembrane helix</keyword>
<keyword evidence="1" id="KW-0472">Membrane</keyword>
<accession>A0A5N6JPD4</accession>
<proteinExistence type="predicted"/>
<gene>
    <name evidence="2" type="ORF">BDV30DRAFT_201907</name>
</gene>